<name>A0A0J6T3T2_9HYPH</name>
<dbReference type="RefSeq" id="WP_048442875.1">
    <property type="nucleotide sequence ID" value="NZ_LABY01000024.1"/>
</dbReference>
<evidence type="ECO:0000313" key="2">
    <source>
        <dbReference type="Proteomes" id="UP000035955"/>
    </source>
</evidence>
<protein>
    <recommendedName>
        <fullName evidence="3">Intracellular multiplication protein IcmB</fullName>
    </recommendedName>
</protein>
<comment type="caution">
    <text evidence="1">The sequence shown here is derived from an EMBL/GenBank/DDBJ whole genome shotgun (WGS) entry which is preliminary data.</text>
</comment>
<dbReference type="Gene3D" id="3.40.50.300">
    <property type="entry name" value="P-loop containing nucleotide triphosphate hydrolases"/>
    <property type="match status" value="1"/>
</dbReference>
<dbReference type="SUPFAM" id="SSF52540">
    <property type="entry name" value="P-loop containing nucleoside triphosphate hydrolases"/>
    <property type="match status" value="1"/>
</dbReference>
<dbReference type="OrthoDB" id="7229084at2"/>
<accession>A0A0J6T3T2</accession>
<sequence length="995" mass="111563">MRTADKFCDLAGFDPEREEAVVYAHDGSQLTLIEIDGTRSIISGEDYLINVVERFAGGVAQILKRPGHQITISYESSLNTARILDPFVAQQGRRARQKGLSVEALIEEGRTVLEGRARAETILLAAWTRPTAGTPDEVRKEQRENRRAWQALPPARDAQNPYLHLGSIAGPHGAFVRRIMEALGEARLQGRILSPDGQRRRRDLEQIRAAVLYHETPDGWTPYGPGTRRYPGAKEQHDDDVSEFFTPTVARQIMTSNAEATNNMRALDMGGRRYALAVMRMFPSTILPFNRLLETLLESASKTADMPFRVCFHLEALRDADIGFRLKKVVAGLLAFASPTNKNLFRALRELEDVVDKDGEAIVKGRVIATTWTEPGEDPGLLERRRSYLMSGMMTWGEAVISDAPHNPLRALCETVPGMTVKAEVPPGSIAPLGDLAAMLPFHRTAGVFKQGQSMLLTPDGKPVPYEALSAEQLFWLTLIYATPGSGKSVLMNRLNVEFTAFSAGAALPYLAVIDVGVSSSGFIELVRNALPPERRHEAYYVRLLNTADYAVNPFDLGLGRRTPLERERTFIENFLATLLNVSSAEVALLIPRLISRLYQLKSDLEFSSSPSVYQPNVDPELDRIIAHDRIEVSGRTRWWRVVDALMERRLYAAAQRAQRHAMPVLEDLARVLGEPIMAQDFTPELIRSVQRSLEAAIEKFPIFARPTRLDLGEARVVSIDLQDVALRHKSLEAERNNALMFMIARHVYLSKISGFADEIPKMDFPADDAIRAEYVRYWEARYHQVAETPKRLCMDEYHLTGGVETIAKQVKSDAREGRKWGLELILVSQLLADFDTLADMASTVLVLNADSNEIREQARKTFGFDVAVKSALERQVHGPQGRRGANLLARFKLREEERWIVLNNSLGPRMLWALTTKAEDRLVRDELYRRMAVNEALRILAVRFPDGTAIETWGRVAALARFGEDRIAKTIVDQVLGEIMSEAQTPIDRSRTAS</sequence>
<dbReference type="PATRIC" id="fig|298794.3.peg.3740"/>
<dbReference type="AlphaFoldDB" id="A0A0J6T3T2"/>
<evidence type="ECO:0000313" key="1">
    <source>
        <dbReference type="EMBL" id="KMO42095.1"/>
    </source>
</evidence>
<dbReference type="InterPro" id="IPR027417">
    <property type="entry name" value="P-loop_NTPase"/>
</dbReference>
<proteinExistence type="predicted"/>
<dbReference type="EMBL" id="LABY01000024">
    <property type="protein sequence ID" value="KMO42095.1"/>
    <property type="molecule type" value="Genomic_DNA"/>
</dbReference>
<organism evidence="1 2">
    <name type="scientific">Methylobacterium variabile</name>
    <dbReference type="NCBI Taxonomy" id="298794"/>
    <lineage>
        <taxon>Bacteria</taxon>
        <taxon>Pseudomonadati</taxon>
        <taxon>Pseudomonadota</taxon>
        <taxon>Alphaproteobacteria</taxon>
        <taxon>Hyphomicrobiales</taxon>
        <taxon>Methylobacteriaceae</taxon>
        <taxon>Methylobacterium</taxon>
    </lineage>
</organism>
<keyword evidence="2" id="KW-1185">Reference proteome</keyword>
<reference evidence="1 2" key="1">
    <citation type="submission" date="2015-03" db="EMBL/GenBank/DDBJ databases">
        <title>Genome sequencing of Methylobacterium variabile DSM 16961.</title>
        <authorList>
            <person name="Chaudhry V."/>
            <person name="Patil P.B."/>
        </authorList>
    </citation>
    <scope>NUCLEOTIDE SEQUENCE [LARGE SCALE GENOMIC DNA]</scope>
    <source>
        <strain evidence="1 2">DSM 16961</strain>
    </source>
</reference>
<evidence type="ECO:0008006" key="3">
    <source>
        <dbReference type="Google" id="ProtNLM"/>
    </source>
</evidence>
<gene>
    <name evidence="1" type="ORF">VQ02_04050</name>
</gene>
<dbReference type="Proteomes" id="UP000035955">
    <property type="component" value="Unassembled WGS sequence"/>
</dbReference>